<feature type="region of interest" description="Disordered" evidence="1">
    <location>
        <begin position="694"/>
        <end position="721"/>
    </location>
</feature>
<feature type="compositionally biased region" description="Basic and acidic residues" evidence="1">
    <location>
        <begin position="446"/>
        <end position="466"/>
    </location>
</feature>
<evidence type="ECO:0000313" key="4">
    <source>
        <dbReference type="EMBL" id="RVX09767.1"/>
    </source>
</evidence>
<dbReference type="OrthoDB" id="2192888at2759"/>
<proteinExistence type="predicted"/>
<sequence length="721" mass="78218">MEEDNNTEEEQLADAIFTEKSDICQGLMNRYAKSSAPQHRHLIATAAAVRSIITAEALPLTPLSYFAAVVTTIVNSSETLDTTGIAALSTLLSMVLPAVPAQAITHPKAVEAVSVLVELLRSRGEGMAASSLRAVEAFVVESKVFEVEAEERKGKIHVVISESKGELLSWVRLGPASVGLVIEGLIQCMRDGKEGRWEKGWKEKGRNYSLMREVNRAGSFIRLGVTNMEKRRFGICIPKGRGEKGGWASRVESLRNVGLWFEKKETEQEERVSGRSYVEVAKGPKCRDATRVRVETKEEEIRRNVSRLEQCLAGKWNPRSAREEDLEGLGWSVAKAWGLKGKLGMARMGKGCALMKFEIVEEAKRVLVGGEISGRDLAGIGEVEPEIWMFFRGHRPPNGKEGELEWARVRIKLNGEDLPSTLEIGVEGEVYALSLWWEIPSSLRKKQGDGRDGYGRQKGESRSADVMREQLGGDGKDEFESWAQLGQVTRHSSGSAGDGSGSFDPGVGPVGLKRDFGPTLQGPLLSKGAEPVTTGPECGPTKGRASDGLELLSHGPAIMLGGCLGHSQAQPLVTGNAACLGHKLEMEFLKCKEKEISGKQQPTPQCSMAESVMVEEALRYGTDSNLWDLRVAGSSSSSSILFGRTPEREFCDHSGELRANLQEGDKEKLAAAGGSTMNGEGCWDLVEVNCEGNRGSKSRLESSSGWVSGSQGREGDELGGE</sequence>
<organism evidence="4 5">
    <name type="scientific">Vitis vinifera</name>
    <name type="common">Grape</name>
    <dbReference type="NCBI Taxonomy" id="29760"/>
    <lineage>
        <taxon>Eukaryota</taxon>
        <taxon>Viridiplantae</taxon>
        <taxon>Streptophyta</taxon>
        <taxon>Embryophyta</taxon>
        <taxon>Tracheophyta</taxon>
        <taxon>Spermatophyta</taxon>
        <taxon>Magnoliopsida</taxon>
        <taxon>eudicotyledons</taxon>
        <taxon>Gunneridae</taxon>
        <taxon>Pentapetalae</taxon>
        <taxon>rosids</taxon>
        <taxon>Vitales</taxon>
        <taxon>Vitaceae</taxon>
        <taxon>Viteae</taxon>
        <taxon>Vitis</taxon>
    </lineage>
</organism>
<protein>
    <submittedName>
        <fullName evidence="4">Uncharacterized protein</fullName>
    </submittedName>
</protein>
<dbReference type="PANTHER" id="PTHR48412">
    <property type="entry name" value="ARM REPEAT SUPERFAMILY PROTEIN"/>
    <property type="match status" value="1"/>
</dbReference>
<evidence type="ECO:0000313" key="5">
    <source>
        <dbReference type="Proteomes" id="UP000288805"/>
    </source>
</evidence>
<dbReference type="InterPro" id="IPR025558">
    <property type="entry name" value="DUF4283"/>
</dbReference>
<evidence type="ECO:0000259" key="2">
    <source>
        <dbReference type="Pfam" id="PF14111"/>
    </source>
</evidence>
<name>A0A438JLF1_VITVI</name>
<dbReference type="AlphaFoldDB" id="A0A438JLF1"/>
<feature type="compositionally biased region" description="Polar residues" evidence="1">
    <location>
        <begin position="701"/>
        <end position="711"/>
    </location>
</feature>
<comment type="caution">
    <text evidence="4">The sequence shown here is derived from an EMBL/GenBank/DDBJ whole genome shotgun (WGS) entry which is preliminary data.</text>
</comment>
<dbReference type="Proteomes" id="UP000288805">
    <property type="component" value="Unassembled WGS sequence"/>
</dbReference>
<reference evidence="4 5" key="1">
    <citation type="journal article" date="2018" name="PLoS Genet.">
        <title>Population sequencing reveals clonal diversity and ancestral inbreeding in the grapevine cultivar Chardonnay.</title>
        <authorList>
            <person name="Roach M.J."/>
            <person name="Johnson D.L."/>
            <person name="Bohlmann J."/>
            <person name="van Vuuren H.J."/>
            <person name="Jones S.J."/>
            <person name="Pretorius I.S."/>
            <person name="Schmidt S.A."/>
            <person name="Borneman A.R."/>
        </authorList>
    </citation>
    <scope>NUCLEOTIDE SEQUENCE [LARGE SCALE GENOMIC DNA]</scope>
    <source>
        <strain evidence="5">cv. Chardonnay</strain>
        <tissue evidence="4">Leaf</tissue>
    </source>
</reference>
<gene>
    <name evidence="4" type="ORF">CK203_012397</name>
</gene>
<evidence type="ECO:0000259" key="3">
    <source>
        <dbReference type="Pfam" id="PF25772"/>
    </source>
</evidence>
<dbReference type="InterPro" id="IPR057860">
    <property type="entry name" value="HEAT_RRP12_N"/>
</dbReference>
<accession>A0A438JLF1</accession>
<feature type="region of interest" description="Disordered" evidence="1">
    <location>
        <begin position="445"/>
        <end position="466"/>
    </location>
</feature>
<feature type="domain" description="DUF4283" evidence="2">
    <location>
        <begin position="306"/>
        <end position="371"/>
    </location>
</feature>
<dbReference type="PANTHER" id="PTHR48412:SF1">
    <property type="entry name" value="ARM REPEAT SUPERFAMILY PROTEIN"/>
    <property type="match status" value="1"/>
</dbReference>
<evidence type="ECO:0000256" key="1">
    <source>
        <dbReference type="SAM" id="MobiDB-lite"/>
    </source>
</evidence>
<dbReference type="Pfam" id="PF14111">
    <property type="entry name" value="DUF4283"/>
    <property type="match status" value="1"/>
</dbReference>
<dbReference type="EMBL" id="QGNW01000037">
    <property type="protein sequence ID" value="RVX09767.1"/>
    <property type="molecule type" value="Genomic_DNA"/>
</dbReference>
<feature type="domain" description="RRP12 N-terminal HEAT" evidence="3">
    <location>
        <begin position="14"/>
        <end position="134"/>
    </location>
</feature>
<dbReference type="Pfam" id="PF25772">
    <property type="entry name" value="HEAT_RRP12_N"/>
    <property type="match status" value="1"/>
</dbReference>